<evidence type="ECO:0000313" key="3">
    <source>
        <dbReference type="EMBL" id="PNS20992.1"/>
    </source>
</evidence>
<feature type="signal peptide" evidence="2">
    <location>
        <begin position="1"/>
        <end position="16"/>
    </location>
</feature>
<feature type="compositionally biased region" description="Acidic residues" evidence="1">
    <location>
        <begin position="266"/>
        <end position="281"/>
    </location>
</feature>
<keyword evidence="4" id="KW-1185">Reference proteome</keyword>
<dbReference type="AlphaFoldDB" id="A0A2K1R112"/>
<dbReference type="SMART" id="SM00726">
    <property type="entry name" value="UIM"/>
    <property type="match status" value="2"/>
</dbReference>
<evidence type="ECO:0000313" key="4">
    <source>
        <dbReference type="Proteomes" id="UP000243797"/>
    </source>
</evidence>
<feature type="compositionally biased region" description="Polar residues" evidence="1">
    <location>
        <begin position="426"/>
        <end position="435"/>
    </location>
</feature>
<comment type="caution">
    <text evidence="3">The sequence shown here is derived from an EMBL/GenBank/DDBJ whole genome shotgun (WGS) entry which is preliminary data.</text>
</comment>
<dbReference type="PROSITE" id="PS50330">
    <property type="entry name" value="UIM"/>
    <property type="match status" value="2"/>
</dbReference>
<gene>
    <name evidence="3" type="ORF">CAC42_3329</name>
</gene>
<feature type="compositionally biased region" description="Polar residues" evidence="1">
    <location>
        <begin position="374"/>
        <end position="398"/>
    </location>
</feature>
<reference evidence="3 4" key="1">
    <citation type="submission" date="2017-06" db="EMBL/GenBank/DDBJ databases">
        <title>Draft genome sequence of a variant of Elsinoe murrayae.</title>
        <authorList>
            <person name="Cheng Q."/>
        </authorList>
    </citation>
    <scope>NUCLEOTIDE SEQUENCE [LARGE SCALE GENOMIC DNA]</scope>
    <source>
        <strain evidence="3 4">CQ-2017a</strain>
    </source>
</reference>
<feature type="compositionally biased region" description="Low complexity" evidence="1">
    <location>
        <begin position="452"/>
        <end position="462"/>
    </location>
</feature>
<feature type="compositionally biased region" description="Basic and acidic residues" evidence="1">
    <location>
        <begin position="531"/>
        <end position="545"/>
    </location>
</feature>
<feature type="region of interest" description="Disordered" evidence="1">
    <location>
        <begin position="231"/>
        <end position="282"/>
    </location>
</feature>
<feature type="chain" id="PRO_5014441428" evidence="2">
    <location>
        <begin position="17"/>
        <end position="545"/>
    </location>
</feature>
<accession>A0A2K1R112</accession>
<dbReference type="Proteomes" id="UP000243797">
    <property type="component" value="Unassembled WGS sequence"/>
</dbReference>
<dbReference type="InterPro" id="IPR003903">
    <property type="entry name" value="UIM_dom"/>
</dbReference>
<dbReference type="EMBL" id="NKHZ01000015">
    <property type="protein sequence ID" value="PNS20992.1"/>
    <property type="molecule type" value="Genomic_DNA"/>
</dbReference>
<name>A0A2K1R112_9PEZI</name>
<dbReference type="InParanoid" id="A0A2K1R112"/>
<sequence>MSAVIVKGIIISLSLAAAVGIALQSPEVKEWLEEQRRKLAELLRTMSEGLDPQTRREAEAFAYEGQMPSPREMQGMHNAAAVATGRDAEDTAARRLTRQSSTNPIDAEERRRLGREYLARRNQELLDIKNKRNPDKGEATQETGVVNATDTVANREKSGSVGSFDHLVTDDGSLRIDEKRLLPASDVQSELPAYQALETPAKVPVAISALQAGSAFANPFADEFAMSDTMDFGRSSTPKPPVPPKIALGDETPAASASPPMTNVEDPSEQAPEDEEQDFSYEEQLARALSISLAENEASTQRTIRRTLTEQEAFERAIEESLKDAQKSTPVPEPALSPKGPLVDFSSDVTAPTSSNNPFRQHRPDEDEDLYYLTPSTTGVRPNDGSSSIPQVRSTAQYPNMAEFLEAFQSAPSQTREYDFPDVPTGSLTAGSPSVETPRHEDLALPAEAIQPTSPTTATLSPSLPPQDALSTGYHTESETDDFASLPDSTAQSEGSLVEVEDVDIDSMSDEEDDGIHTPRSWSEIGSDVGDSERSESETGDLVHL</sequence>
<dbReference type="STRING" id="2082308.A0A2K1R112"/>
<evidence type="ECO:0000256" key="2">
    <source>
        <dbReference type="SAM" id="SignalP"/>
    </source>
</evidence>
<feature type="compositionally biased region" description="Polar residues" evidence="1">
    <location>
        <begin position="347"/>
        <end position="359"/>
    </location>
</feature>
<dbReference type="OrthoDB" id="3926760at2759"/>
<proteinExistence type="predicted"/>
<feature type="compositionally biased region" description="Acidic residues" evidence="1">
    <location>
        <begin position="499"/>
        <end position="514"/>
    </location>
</feature>
<protein>
    <submittedName>
        <fullName evidence="3">Uncharacterized protein</fullName>
    </submittedName>
</protein>
<evidence type="ECO:0000256" key="1">
    <source>
        <dbReference type="SAM" id="MobiDB-lite"/>
    </source>
</evidence>
<feature type="region of interest" description="Disordered" evidence="1">
    <location>
        <begin position="321"/>
        <end position="545"/>
    </location>
</feature>
<keyword evidence="2" id="KW-0732">Signal</keyword>
<organism evidence="3 4">
    <name type="scientific">Sphaceloma murrayae</name>
    <dbReference type="NCBI Taxonomy" id="2082308"/>
    <lineage>
        <taxon>Eukaryota</taxon>
        <taxon>Fungi</taxon>
        <taxon>Dikarya</taxon>
        <taxon>Ascomycota</taxon>
        <taxon>Pezizomycotina</taxon>
        <taxon>Dothideomycetes</taxon>
        <taxon>Dothideomycetidae</taxon>
        <taxon>Myriangiales</taxon>
        <taxon>Elsinoaceae</taxon>
        <taxon>Sphaceloma</taxon>
    </lineage>
</organism>